<dbReference type="AlphaFoldDB" id="X1P1S6"/>
<evidence type="ECO:0000256" key="1">
    <source>
        <dbReference type="ARBA" id="ARBA00023163"/>
    </source>
</evidence>
<accession>X1P1S6</accession>
<sequence length="77" mass="8642">MTHMRGGSKDMPTISSIIYEYIASKKEPASYHELAEQVKARRSDLQSRDLDATVRSVLQRGNRFVKTAPGIYGLKEG</sequence>
<proteinExistence type="predicted"/>
<feature type="domain" description="HTH HARE-type" evidence="2">
    <location>
        <begin position="12"/>
        <end position="77"/>
    </location>
</feature>
<dbReference type="GO" id="GO:0006355">
    <property type="term" value="P:regulation of DNA-templated transcription"/>
    <property type="evidence" value="ECO:0007669"/>
    <property type="project" value="InterPro"/>
</dbReference>
<keyword evidence="1" id="KW-0804">Transcription</keyword>
<dbReference type="InterPro" id="IPR038087">
    <property type="entry name" value="RNAP_delta_N_dom_sf"/>
</dbReference>
<evidence type="ECO:0000313" key="3">
    <source>
        <dbReference type="EMBL" id="GAI36396.1"/>
    </source>
</evidence>
<organism evidence="3">
    <name type="scientific">marine sediment metagenome</name>
    <dbReference type="NCBI Taxonomy" id="412755"/>
    <lineage>
        <taxon>unclassified sequences</taxon>
        <taxon>metagenomes</taxon>
        <taxon>ecological metagenomes</taxon>
    </lineage>
</organism>
<dbReference type="PROSITE" id="PS51913">
    <property type="entry name" value="HTH_HARE"/>
    <property type="match status" value="1"/>
</dbReference>
<protein>
    <recommendedName>
        <fullName evidence="2">HTH HARE-type domain-containing protein</fullName>
    </recommendedName>
</protein>
<gene>
    <name evidence="3" type="ORF">S06H3_38407</name>
</gene>
<name>X1P1S6_9ZZZZ</name>
<evidence type="ECO:0000259" key="2">
    <source>
        <dbReference type="PROSITE" id="PS51913"/>
    </source>
</evidence>
<reference evidence="3" key="1">
    <citation type="journal article" date="2014" name="Front. Microbiol.">
        <title>High frequency of phylogenetically diverse reductive dehalogenase-homologous genes in deep subseafloor sedimentary metagenomes.</title>
        <authorList>
            <person name="Kawai M."/>
            <person name="Futagami T."/>
            <person name="Toyoda A."/>
            <person name="Takaki Y."/>
            <person name="Nishi S."/>
            <person name="Hori S."/>
            <person name="Arai W."/>
            <person name="Tsubouchi T."/>
            <person name="Morono Y."/>
            <person name="Uchiyama I."/>
            <person name="Ito T."/>
            <person name="Fujiyama A."/>
            <person name="Inagaki F."/>
            <person name="Takami H."/>
        </authorList>
    </citation>
    <scope>NUCLEOTIDE SEQUENCE</scope>
    <source>
        <strain evidence="3">Expedition CK06-06</strain>
    </source>
</reference>
<dbReference type="EMBL" id="BARV01023407">
    <property type="protein sequence ID" value="GAI36396.1"/>
    <property type="molecule type" value="Genomic_DNA"/>
</dbReference>
<dbReference type="Gene3D" id="1.10.10.1250">
    <property type="entry name" value="RNA polymerase, subunit delta, N-terminal domain"/>
    <property type="match status" value="1"/>
</dbReference>
<comment type="caution">
    <text evidence="3">The sequence shown here is derived from an EMBL/GenBank/DDBJ whole genome shotgun (WGS) entry which is preliminary data.</text>
</comment>
<dbReference type="InterPro" id="IPR007759">
    <property type="entry name" value="Asxl_HARE-HTH"/>
</dbReference>